<dbReference type="AlphaFoldDB" id="A0A0F9L1Y8"/>
<proteinExistence type="predicted"/>
<keyword evidence="1" id="KW-0472">Membrane</keyword>
<dbReference type="EMBL" id="LAZR01008076">
    <property type="protein sequence ID" value="KKM81106.1"/>
    <property type="molecule type" value="Genomic_DNA"/>
</dbReference>
<evidence type="ECO:0000313" key="2">
    <source>
        <dbReference type="EMBL" id="KKM81106.1"/>
    </source>
</evidence>
<comment type="caution">
    <text evidence="2">The sequence shown here is derived from an EMBL/GenBank/DDBJ whole genome shotgun (WGS) entry which is preliminary data.</text>
</comment>
<reference evidence="2" key="1">
    <citation type="journal article" date="2015" name="Nature">
        <title>Complex archaea that bridge the gap between prokaryotes and eukaryotes.</title>
        <authorList>
            <person name="Spang A."/>
            <person name="Saw J.H."/>
            <person name="Jorgensen S.L."/>
            <person name="Zaremba-Niedzwiedzka K."/>
            <person name="Martijn J."/>
            <person name="Lind A.E."/>
            <person name="van Eijk R."/>
            <person name="Schleper C."/>
            <person name="Guy L."/>
            <person name="Ettema T.J."/>
        </authorList>
    </citation>
    <scope>NUCLEOTIDE SEQUENCE</scope>
</reference>
<accession>A0A0F9L1Y8</accession>
<keyword evidence="1" id="KW-1133">Transmembrane helix</keyword>
<protein>
    <submittedName>
        <fullName evidence="2">Uncharacterized protein</fullName>
    </submittedName>
</protein>
<gene>
    <name evidence="2" type="ORF">LCGC14_1333110</name>
</gene>
<organism evidence="2">
    <name type="scientific">marine sediment metagenome</name>
    <dbReference type="NCBI Taxonomy" id="412755"/>
    <lineage>
        <taxon>unclassified sequences</taxon>
        <taxon>metagenomes</taxon>
        <taxon>ecological metagenomes</taxon>
    </lineage>
</organism>
<evidence type="ECO:0000256" key="1">
    <source>
        <dbReference type="SAM" id="Phobius"/>
    </source>
</evidence>
<feature type="transmembrane region" description="Helical" evidence="1">
    <location>
        <begin position="42"/>
        <end position="63"/>
    </location>
</feature>
<sequence length="65" mass="7282">MMVVFAALIWLAVTSGLVWFVMLLSCAEMDHPKLTWRDRWWRFGWSALGGLVCAVAATAAYGIHP</sequence>
<name>A0A0F9L1Y8_9ZZZZ</name>
<keyword evidence="1" id="KW-0812">Transmembrane</keyword>